<dbReference type="NCBIfam" id="TIGR00274">
    <property type="entry name" value="N-acetylmuramic acid 6-phosphate etherase"/>
    <property type="match status" value="1"/>
</dbReference>
<dbReference type="Pfam" id="PF20741">
    <property type="entry name" value="GKRP-like_C"/>
    <property type="match status" value="1"/>
</dbReference>
<accession>A0ABV8U4V5</accession>
<dbReference type="PROSITE" id="PS51464">
    <property type="entry name" value="SIS"/>
    <property type="match status" value="1"/>
</dbReference>
<feature type="region of interest" description="Disordered" evidence="4">
    <location>
        <begin position="1"/>
        <end position="21"/>
    </location>
</feature>
<gene>
    <name evidence="3 6" type="primary">murQ</name>
    <name evidence="6" type="ORF">ACFPET_22860</name>
</gene>
<comment type="caution">
    <text evidence="6">The sequence shown here is derived from an EMBL/GenBank/DDBJ whole genome shotgun (WGS) entry which is preliminary data.</text>
</comment>
<dbReference type="HAMAP" id="MF_00068">
    <property type="entry name" value="MurQ"/>
    <property type="match status" value="1"/>
</dbReference>
<dbReference type="Gene3D" id="3.40.50.10490">
    <property type="entry name" value="Glucose-6-phosphate isomerase like protein, domain 1"/>
    <property type="match status" value="1"/>
</dbReference>
<dbReference type="NCBIfam" id="NF003915">
    <property type="entry name" value="PRK05441.1"/>
    <property type="match status" value="1"/>
</dbReference>
<feature type="domain" description="SIS" evidence="5">
    <location>
        <begin position="66"/>
        <end position="229"/>
    </location>
</feature>
<sequence length="308" mass="31555">MNDRTVGSGGSEGLRRLSTEQADDRYGGLDRLSTLELVEEMNRADATVPAAVGEALPDVAAAIEAIAARLEAGGRLFYFGAGSAGRMAVMDAAECPPTFSTPPETVQAVLAGGERAMTGALEGAEDDTDAAREAVEARGIGAGDAVVGVSASGRTPFVVAALRAACERGAATVGLSCNVATPVSEAAERAIEVPVGPEVIAGSTRLKSATAQKLVLNMISTAAMVRLGRTYGTYMVDMRVLNSKLAARAVNMVSDICGVPEDEAEAALEKSGDRVKTAVVMLMFGLGPEQADARLEEAGGHLSRLLGS</sequence>
<dbReference type="EMBL" id="JBHSDK010000061">
    <property type="protein sequence ID" value="MFC4338037.1"/>
    <property type="molecule type" value="Genomic_DNA"/>
</dbReference>
<dbReference type="InterPro" id="IPR046348">
    <property type="entry name" value="SIS_dom_sf"/>
</dbReference>
<comment type="miscellaneous">
    <text evidence="3">A lyase-type mechanism (elimination/hydration) is suggested for the cleavage of the lactyl ether bond of MurNAc 6-phosphate, with the formation of an alpha,beta-unsaturated aldehyde intermediate with (E)-stereochemistry, followed by the syn addition of water to give product.</text>
</comment>
<dbReference type="InterPro" id="IPR001347">
    <property type="entry name" value="SIS_dom"/>
</dbReference>
<dbReference type="CDD" id="cd05007">
    <property type="entry name" value="SIS_Etherase"/>
    <property type="match status" value="1"/>
</dbReference>
<comment type="subunit">
    <text evidence="3">Homodimer.</text>
</comment>
<dbReference type="Pfam" id="PF22645">
    <property type="entry name" value="GKRP_SIS_N"/>
    <property type="match status" value="1"/>
</dbReference>
<dbReference type="SUPFAM" id="SSF53697">
    <property type="entry name" value="SIS domain"/>
    <property type="match status" value="1"/>
</dbReference>
<dbReference type="PANTHER" id="PTHR10088:SF4">
    <property type="entry name" value="GLUCOKINASE REGULATORY PROTEIN"/>
    <property type="match status" value="1"/>
</dbReference>
<dbReference type="RefSeq" id="WP_380625660.1">
    <property type="nucleotide sequence ID" value="NZ_JBHSDK010000061.1"/>
</dbReference>
<organism evidence="6 7">
    <name type="scientific">Salininema proteolyticum</name>
    <dbReference type="NCBI Taxonomy" id="1607685"/>
    <lineage>
        <taxon>Bacteria</taxon>
        <taxon>Bacillati</taxon>
        <taxon>Actinomycetota</taxon>
        <taxon>Actinomycetes</taxon>
        <taxon>Glycomycetales</taxon>
        <taxon>Glycomycetaceae</taxon>
        <taxon>Salininema</taxon>
    </lineage>
</organism>
<evidence type="ECO:0000313" key="7">
    <source>
        <dbReference type="Proteomes" id="UP001595823"/>
    </source>
</evidence>
<name>A0ABV8U4V5_9ACTN</name>
<dbReference type="EC" id="4.2.1.126" evidence="3"/>
<keyword evidence="2 3" id="KW-0119">Carbohydrate metabolism</keyword>
<dbReference type="PROSITE" id="PS01272">
    <property type="entry name" value="GCKR"/>
    <property type="match status" value="1"/>
</dbReference>
<comment type="similarity">
    <text evidence="3">Belongs to the GCKR-like family. MurNAc-6-P etherase subfamily.</text>
</comment>
<evidence type="ECO:0000259" key="5">
    <source>
        <dbReference type="PROSITE" id="PS51464"/>
    </source>
</evidence>
<feature type="active site" description="Proton donor" evidence="3">
    <location>
        <position position="94"/>
    </location>
</feature>
<protein>
    <recommendedName>
        <fullName evidence="3">N-acetylmuramic acid 6-phosphate etherase</fullName>
        <shortName evidence="3">MurNAc-6-P etherase</shortName>
        <ecNumber evidence="3">4.2.1.126</ecNumber>
    </recommendedName>
    <alternativeName>
        <fullName evidence="3">N-acetylmuramic acid 6-phosphate hydrolase</fullName>
    </alternativeName>
    <alternativeName>
        <fullName evidence="3">N-acetylmuramic acid 6-phosphate lyase</fullName>
    </alternativeName>
</protein>
<evidence type="ECO:0000256" key="2">
    <source>
        <dbReference type="ARBA" id="ARBA00023277"/>
    </source>
</evidence>
<keyword evidence="7" id="KW-1185">Reference proteome</keyword>
<comment type="function">
    <text evidence="3">Specifically catalyzes the cleavage of the D-lactyl ether substituent of MurNAc 6-phosphate, producing GlcNAc 6-phosphate and D-lactate.</text>
</comment>
<dbReference type="GO" id="GO:0016829">
    <property type="term" value="F:lyase activity"/>
    <property type="evidence" value="ECO:0007669"/>
    <property type="project" value="UniProtKB-KW"/>
</dbReference>
<feature type="active site" evidence="3">
    <location>
        <position position="125"/>
    </location>
</feature>
<dbReference type="Gene3D" id="1.10.8.1080">
    <property type="match status" value="1"/>
</dbReference>
<dbReference type="InterPro" id="IPR040190">
    <property type="entry name" value="MURQ/GCKR"/>
</dbReference>
<dbReference type="NCBIfam" id="NF009222">
    <property type="entry name" value="PRK12570.1"/>
    <property type="match status" value="1"/>
</dbReference>
<keyword evidence="1 3" id="KW-0456">Lyase</keyword>
<evidence type="ECO:0000256" key="4">
    <source>
        <dbReference type="SAM" id="MobiDB-lite"/>
    </source>
</evidence>
<evidence type="ECO:0000256" key="1">
    <source>
        <dbReference type="ARBA" id="ARBA00023239"/>
    </source>
</evidence>
<comment type="pathway">
    <text evidence="3">Amino-sugar metabolism; N-acetylmuramate degradation.</text>
</comment>
<dbReference type="Proteomes" id="UP001595823">
    <property type="component" value="Unassembled WGS sequence"/>
</dbReference>
<evidence type="ECO:0000313" key="6">
    <source>
        <dbReference type="EMBL" id="MFC4338037.1"/>
    </source>
</evidence>
<reference evidence="7" key="1">
    <citation type="journal article" date="2019" name="Int. J. Syst. Evol. Microbiol.">
        <title>The Global Catalogue of Microorganisms (GCM) 10K type strain sequencing project: providing services to taxonomists for standard genome sequencing and annotation.</title>
        <authorList>
            <consortium name="The Broad Institute Genomics Platform"/>
            <consortium name="The Broad Institute Genome Sequencing Center for Infectious Disease"/>
            <person name="Wu L."/>
            <person name="Ma J."/>
        </authorList>
    </citation>
    <scope>NUCLEOTIDE SEQUENCE [LARGE SCALE GENOMIC DNA]</scope>
    <source>
        <strain evidence="7">IBRC-M 10908</strain>
    </source>
</reference>
<comment type="catalytic activity">
    <reaction evidence="3">
        <text>N-acetyl-D-muramate 6-phosphate + H2O = N-acetyl-D-glucosamine 6-phosphate + (R)-lactate</text>
        <dbReference type="Rhea" id="RHEA:26410"/>
        <dbReference type="ChEBI" id="CHEBI:15377"/>
        <dbReference type="ChEBI" id="CHEBI:16004"/>
        <dbReference type="ChEBI" id="CHEBI:57513"/>
        <dbReference type="ChEBI" id="CHEBI:58722"/>
        <dbReference type="EC" id="4.2.1.126"/>
    </reaction>
</comment>
<dbReference type="PANTHER" id="PTHR10088">
    <property type="entry name" value="GLUCOKINASE REGULATORY PROTEIN"/>
    <property type="match status" value="1"/>
</dbReference>
<dbReference type="InterPro" id="IPR005488">
    <property type="entry name" value="Etherase_MurQ"/>
</dbReference>
<dbReference type="InterPro" id="IPR005486">
    <property type="entry name" value="Glucokinase_regulatory_CS"/>
</dbReference>
<proteinExistence type="inferred from homology"/>
<evidence type="ECO:0000256" key="3">
    <source>
        <dbReference type="HAMAP-Rule" id="MF_00068"/>
    </source>
</evidence>